<dbReference type="OrthoDB" id="46615at2759"/>
<dbReference type="Proteomes" id="UP000266841">
    <property type="component" value="Unassembled WGS sequence"/>
</dbReference>
<dbReference type="EMBL" id="AGNL01035737">
    <property type="protein sequence ID" value="EJK54490.1"/>
    <property type="molecule type" value="Genomic_DNA"/>
</dbReference>
<reference evidence="2 3" key="1">
    <citation type="journal article" date="2012" name="Genome Biol.">
        <title>Genome and low-iron response of an oceanic diatom adapted to chronic iron limitation.</title>
        <authorList>
            <person name="Lommer M."/>
            <person name="Specht M."/>
            <person name="Roy A.S."/>
            <person name="Kraemer L."/>
            <person name="Andreson R."/>
            <person name="Gutowska M.A."/>
            <person name="Wolf J."/>
            <person name="Bergner S.V."/>
            <person name="Schilhabel M.B."/>
            <person name="Klostermeier U.C."/>
            <person name="Beiko R.G."/>
            <person name="Rosenstiel P."/>
            <person name="Hippler M."/>
            <person name="Laroche J."/>
        </authorList>
    </citation>
    <scope>NUCLEOTIDE SEQUENCE [LARGE SCALE GENOMIC DNA]</scope>
    <source>
        <strain evidence="2 3">CCMP1005</strain>
    </source>
</reference>
<name>K0RMW9_THAOC</name>
<organism evidence="2 3">
    <name type="scientific">Thalassiosira oceanica</name>
    <name type="common">Marine diatom</name>
    <dbReference type="NCBI Taxonomy" id="159749"/>
    <lineage>
        <taxon>Eukaryota</taxon>
        <taxon>Sar</taxon>
        <taxon>Stramenopiles</taxon>
        <taxon>Ochrophyta</taxon>
        <taxon>Bacillariophyta</taxon>
        <taxon>Coscinodiscophyceae</taxon>
        <taxon>Thalassiosirophycidae</taxon>
        <taxon>Thalassiosirales</taxon>
        <taxon>Thalassiosiraceae</taxon>
        <taxon>Thalassiosira</taxon>
    </lineage>
</organism>
<evidence type="ECO:0000313" key="3">
    <source>
        <dbReference type="Proteomes" id="UP000266841"/>
    </source>
</evidence>
<keyword evidence="3" id="KW-1185">Reference proteome</keyword>
<evidence type="ECO:0000256" key="1">
    <source>
        <dbReference type="SAM" id="MobiDB-lite"/>
    </source>
</evidence>
<sequence length="162" mass="17725">MQVNEVYESHKWFQDYPLAARQLKRYFEDMKAAAQNSAVLMSMVMMPQAGLLSGRASLPRTEGAKAAPQGRAEREGRAGQRPRRAPGKRPRCDPGQQEGRGGRLASRPGRRRAGEERRGARQTARLVRPGARRSSAVFVFVGNAPATAGGEGALRAEWARLG</sequence>
<gene>
    <name evidence="2" type="ORF">THAOC_25878</name>
</gene>
<feature type="compositionally biased region" description="Basic residues" evidence="1">
    <location>
        <begin position="80"/>
        <end position="89"/>
    </location>
</feature>
<proteinExistence type="predicted"/>
<protein>
    <submittedName>
        <fullName evidence="2">Uncharacterized protein</fullName>
    </submittedName>
</protein>
<comment type="caution">
    <text evidence="2">The sequence shown here is derived from an EMBL/GenBank/DDBJ whole genome shotgun (WGS) entry which is preliminary data.</text>
</comment>
<accession>K0RMW9</accession>
<feature type="region of interest" description="Disordered" evidence="1">
    <location>
        <begin position="55"/>
        <end position="131"/>
    </location>
</feature>
<dbReference type="AlphaFoldDB" id="K0RMW9"/>
<evidence type="ECO:0000313" key="2">
    <source>
        <dbReference type="EMBL" id="EJK54490.1"/>
    </source>
</evidence>